<reference evidence="2" key="2">
    <citation type="submission" date="2020-11" db="EMBL/GenBank/DDBJ databases">
        <authorList>
            <person name="McCartney M.A."/>
            <person name="Auch B."/>
            <person name="Kono T."/>
            <person name="Mallez S."/>
            <person name="Becker A."/>
            <person name="Gohl D.M."/>
            <person name="Silverstein K.A.T."/>
            <person name="Koren S."/>
            <person name="Bechman K.B."/>
            <person name="Herman A."/>
            <person name="Abrahante J.E."/>
            <person name="Garbe J."/>
        </authorList>
    </citation>
    <scope>NUCLEOTIDE SEQUENCE</scope>
    <source>
        <strain evidence="2">Duluth1</strain>
        <tissue evidence="2">Whole animal</tissue>
    </source>
</reference>
<reference evidence="2" key="1">
    <citation type="journal article" date="2019" name="bioRxiv">
        <title>The Genome of the Zebra Mussel, Dreissena polymorpha: A Resource for Invasive Species Research.</title>
        <authorList>
            <person name="McCartney M.A."/>
            <person name="Auch B."/>
            <person name="Kono T."/>
            <person name="Mallez S."/>
            <person name="Zhang Y."/>
            <person name="Obille A."/>
            <person name="Becker A."/>
            <person name="Abrahante J.E."/>
            <person name="Garbe J."/>
            <person name="Badalamenti J.P."/>
            <person name="Herman A."/>
            <person name="Mangelson H."/>
            <person name="Liachko I."/>
            <person name="Sullivan S."/>
            <person name="Sone E.D."/>
            <person name="Koren S."/>
            <person name="Silverstein K.A.T."/>
            <person name="Beckman K.B."/>
            <person name="Gohl D.M."/>
        </authorList>
    </citation>
    <scope>NUCLEOTIDE SEQUENCE</scope>
    <source>
        <strain evidence="2">Duluth1</strain>
        <tissue evidence="2">Whole animal</tissue>
    </source>
</reference>
<dbReference type="Proteomes" id="UP000828390">
    <property type="component" value="Unassembled WGS sequence"/>
</dbReference>
<keyword evidence="3" id="KW-1185">Reference proteome</keyword>
<accession>A0A9D4KK64</accession>
<gene>
    <name evidence="2" type="ORF">DPMN_114589</name>
</gene>
<evidence type="ECO:0000256" key="1">
    <source>
        <dbReference type="SAM" id="MobiDB-lite"/>
    </source>
</evidence>
<name>A0A9D4KK64_DREPO</name>
<protein>
    <submittedName>
        <fullName evidence="2">Uncharacterized protein</fullName>
    </submittedName>
</protein>
<feature type="region of interest" description="Disordered" evidence="1">
    <location>
        <begin position="35"/>
        <end position="57"/>
    </location>
</feature>
<organism evidence="2 3">
    <name type="scientific">Dreissena polymorpha</name>
    <name type="common">Zebra mussel</name>
    <name type="synonym">Mytilus polymorpha</name>
    <dbReference type="NCBI Taxonomy" id="45954"/>
    <lineage>
        <taxon>Eukaryota</taxon>
        <taxon>Metazoa</taxon>
        <taxon>Spiralia</taxon>
        <taxon>Lophotrochozoa</taxon>
        <taxon>Mollusca</taxon>
        <taxon>Bivalvia</taxon>
        <taxon>Autobranchia</taxon>
        <taxon>Heteroconchia</taxon>
        <taxon>Euheterodonta</taxon>
        <taxon>Imparidentia</taxon>
        <taxon>Neoheterodontei</taxon>
        <taxon>Myida</taxon>
        <taxon>Dreissenoidea</taxon>
        <taxon>Dreissenidae</taxon>
        <taxon>Dreissena</taxon>
    </lineage>
</organism>
<sequence>MCNFFKTSVGVRQGCRPSSVVSNLFLQKIMQEASKTTKNLHRRKTDEPSSQFYMKSE</sequence>
<feature type="compositionally biased region" description="Polar residues" evidence="1">
    <location>
        <begin position="48"/>
        <end position="57"/>
    </location>
</feature>
<dbReference type="EMBL" id="JAIWYP010000004">
    <property type="protein sequence ID" value="KAH3841131.1"/>
    <property type="molecule type" value="Genomic_DNA"/>
</dbReference>
<evidence type="ECO:0000313" key="3">
    <source>
        <dbReference type="Proteomes" id="UP000828390"/>
    </source>
</evidence>
<dbReference type="AlphaFoldDB" id="A0A9D4KK64"/>
<evidence type="ECO:0000313" key="2">
    <source>
        <dbReference type="EMBL" id="KAH3841131.1"/>
    </source>
</evidence>
<proteinExistence type="predicted"/>
<comment type="caution">
    <text evidence="2">The sequence shown here is derived from an EMBL/GenBank/DDBJ whole genome shotgun (WGS) entry which is preliminary data.</text>
</comment>